<evidence type="ECO:0000313" key="2">
    <source>
        <dbReference type="Proteomes" id="UP001057402"/>
    </source>
</evidence>
<dbReference type="EMBL" id="CM042889">
    <property type="protein sequence ID" value="KAI4320949.1"/>
    <property type="molecule type" value="Genomic_DNA"/>
</dbReference>
<keyword evidence="2" id="KW-1185">Reference proteome</keyword>
<proteinExistence type="predicted"/>
<dbReference type="Proteomes" id="UP001057402">
    <property type="component" value="Chromosome 10"/>
</dbReference>
<reference evidence="2" key="1">
    <citation type="journal article" date="2023" name="Front. Plant Sci.">
        <title>Chromosomal-level genome assembly of Melastoma candidum provides insights into trichome evolution.</title>
        <authorList>
            <person name="Zhong Y."/>
            <person name="Wu W."/>
            <person name="Sun C."/>
            <person name="Zou P."/>
            <person name="Liu Y."/>
            <person name="Dai S."/>
            <person name="Zhou R."/>
        </authorList>
    </citation>
    <scope>NUCLEOTIDE SEQUENCE [LARGE SCALE GENOMIC DNA]</scope>
</reference>
<organism evidence="1 2">
    <name type="scientific">Melastoma candidum</name>
    <dbReference type="NCBI Taxonomy" id="119954"/>
    <lineage>
        <taxon>Eukaryota</taxon>
        <taxon>Viridiplantae</taxon>
        <taxon>Streptophyta</taxon>
        <taxon>Embryophyta</taxon>
        <taxon>Tracheophyta</taxon>
        <taxon>Spermatophyta</taxon>
        <taxon>Magnoliopsida</taxon>
        <taxon>eudicotyledons</taxon>
        <taxon>Gunneridae</taxon>
        <taxon>Pentapetalae</taxon>
        <taxon>rosids</taxon>
        <taxon>malvids</taxon>
        <taxon>Myrtales</taxon>
        <taxon>Melastomataceae</taxon>
        <taxon>Melastomatoideae</taxon>
        <taxon>Melastomateae</taxon>
        <taxon>Melastoma</taxon>
    </lineage>
</organism>
<name>A0ACB9MCD1_9MYRT</name>
<sequence length="985" mass="109538">MDRRSWPWKKKSSDKSAAEKTAALLDSANAALQVSQDSDDVKKLSHVQISVETYSHLTGLEEKVKTCEEKVQSLEEEVKELNEKLSAANADITTKENMVKQHTKVAEDAISGWEKAETEASALKGHLESVTLEKLAAEDRASHLDGALKECMTEIRNLKEEDEKNLEEVVLANTKHLEKVTNEFEAKIVALSQELLKSEADNAALSRSLQERSNMVIKLSEEKSKAEAEIELLKCNIESCEREISRLKYEVHLVSKELDIRNEEKNMSVRSAEVANKQHMEGVKKIAKLEAECQRLRGLVRKKLPGPAALAQMRVEVENMGREYGEPHFKRSPIKPANPHRSPVLEFGFDNLQKVHRENEILTERLYAMEEETKMLKEALAMSNSELQASRSTCAQTSKLQLMESQLLVYNASNPPSLALISEDGNEEDRNVAGSRVERSQFKEKNFGKPVKDDSPNHLDLMDDFLEMEKLANNSDETIPATDSLVKNQLSEPPVSRQGSGVDQLQWVKLQSRILGILEKTTEADNVDKVLEEIKQVLQEPRDLSSHQDEKKHCSDVVLLDDKATLEEVSAVCESDPKATGCADETSGLNLESSLSHIYEFVLLLGKEAMDARDISVDSRGLGEMIKEFSMTYHKFLNKDTDLVNVVDDLSRVFEKAKQLKFNVLDSGVSSPDCIDKVALPEDGDFHWDSSRSGCRTGSASNIMDLASNPDVSDDINTNSDDEASTSVGVLVEDHDKLRLENEKLAKDLAISEENLKKIKLQVQGLEQALAEVKSQLASAQKSNSLAETQLKCMAGSYRSLEERAEELQREVELLMAKNESLSKDLEEEKGSHQETLVKCNGLEERLSRMESSSSQADTNLKSKQEHDLVAAAEKLAECQETIFQLGKQLKALHPQADLPPANAMNLQAILEQADDFVPTTTNTRAAGDQSPLPSYLVSTSPLESDPNFMRSPVSSKHRAALSGSSASSSDRQSRGFSRFFSTKG</sequence>
<comment type="caution">
    <text evidence="1">The sequence shown here is derived from an EMBL/GenBank/DDBJ whole genome shotgun (WGS) entry which is preliminary data.</text>
</comment>
<accession>A0ACB9MCD1</accession>
<evidence type="ECO:0000313" key="1">
    <source>
        <dbReference type="EMBL" id="KAI4320949.1"/>
    </source>
</evidence>
<gene>
    <name evidence="1" type="ORF">MLD38_034380</name>
</gene>
<protein>
    <submittedName>
        <fullName evidence="1">Uncharacterized protein</fullName>
    </submittedName>
</protein>